<evidence type="ECO:0000313" key="9">
    <source>
        <dbReference type="Proteomes" id="UP001055115"/>
    </source>
</evidence>
<evidence type="ECO:0000313" key="8">
    <source>
        <dbReference type="EMBL" id="GKT51953.1"/>
    </source>
</evidence>
<dbReference type="InterPro" id="IPR038732">
    <property type="entry name" value="HpyO/CreE_NAD-binding"/>
</dbReference>
<dbReference type="Gene3D" id="3.50.50.60">
    <property type="entry name" value="FAD/NAD(P)-binding domain"/>
    <property type="match status" value="1"/>
</dbReference>
<evidence type="ECO:0000256" key="2">
    <source>
        <dbReference type="ARBA" id="ARBA00022630"/>
    </source>
</evidence>
<evidence type="ECO:0000259" key="7">
    <source>
        <dbReference type="Pfam" id="PF13454"/>
    </source>
</evidence>
<protein>
    <submittedName>
        <fullName evidence="8">FAD-dependent monooxygenase cctM</fullName>
    </submittedName>
</protein>
<accession>A0AA37PGN0</accession>
<dbReference type="Pfam" id="PF01494">
    <property type="entry name" value="FAD_binding_3"/>
    <property type="match status" value="1"/>
</dbReference>
<dbReference type="InterPro" id="IPR002938">
    <property type="entry name" value="FAD-bd"/>
</dbReference>
<comment type="cofactor">
    <cofactor evidence="1">
        <name>FAD</name>
        <dbReference type="ChEBI" id="CHEBI:57692"/>
    </cofactor>
</comment>
<gene>
    <name evidence="8" type="ORF">ColSpa_12134</name>
</gene>
<dbReference type="EMBL" id="BQXU01000057">
    <property type="protein sequence ID" value="GKT51953.1"/>
    <property type="molecule type" value="Genomic_DNA"/>
</dbReference>
<evidence type="ECO:0000256" key="3">
    <source>
        <dbReference type="ARBA" id="ARBA00022827"/>
    </source>
</evidence>
<sequence>MASSKFLPHEEGNHRKIRVAIIGAGISGLAVANGLLKDPAERFDVQVFERDTIAFDSERGGYQLRISANGLNALKTVSDLELWSSIREVWDGDQAAAPTIVDPDTFAVRLRLGDLKLYPKSQAIPRHGLRGALLQPLLVQGRVHFKHTFTRFELMPGDRRGVQLHFDGQASQDADILIASDGSGSQVNRQVGLENKIKLQTQTLIQSRGIISRSVRDELPESLVKSGSVMFLGGTDATGFASVYDPKKDLGTGGTESYTLFWSILVPRALGDDLIAKAGSDPQKIVPHLIDYVRNDLGYGKPLELIMQSATDFIRTGLVTSSVKPKTDWRNGIDKNSRVILLGDAVHPMTPGRGMGANQALTDAGNLVDLFHQAIFEQVVPSDGELAALVRTFDAEMYTRAFKMVKASETVTTLNLTTVSGKMMISFIGMAMAAMGWLVSALETVGLKAEVKVDYVSHEK</sequence>
<organism evidence="8 9">
    <name type="scientific">Colletotrichum spaethianum</name>
    <dbReference type="NCBI Taxonomy" id="700344"/>
    <lineage>
        <taxon>Eukaryota</taxon>
        <taxon>Fungi</taxon>
        <taxon>Dikarya</taxon>
        <taxon>Ascomycota</taxon>
        <taxon>Pezizomycotina</taxon>
        <taxon>Sordariomycetes</taxon>
        <taxon>Hypocreomycetidae</taxon>
        <taxon>Glomerellales</taxon>
        <taxon>Glomerellaceae</taxon>
        <taxon>Colletotrichum</taxon>
        <taxon>Colletotrichum spaethianum species complex</taxon>
    </lineage>
</organism>
<evidence type="ECO:0000256" key="4">
    <source>
        <dbReference type="ARBA" id="ARBA00023002"/>
    </source>
</evidence>
<dbReference type="GO" id="GO:0071949">
    <property type="term" value="F:FAD binding"/>
    <property type="evidence" value="ECO:0007669"/>
    <property type="project" value="InterPro"/>
</dbReference>
<dbReference type="SUPFAM" id="SSF51905">
    <property type="entry name" value="FAD/NAD(P)-binding domain"/>
    <property type="match status" value="1"/>
</dbReference>
<dbReference type="RefSeq" id="XP_049134303.1">
    <property type="nucleotide sequence ID" value="XM_049278346.1"/>
</dbReference>
<proteinExistence type="predicted"/>
<dbReference type="InterPro" id="IPR036188">
    <property type="entry name" value="FAD/NAD-bd_sf"/>
</dbReference>
<dbReference type="PANTHER" id="PTHR47178:SF6">
    <property type="entry name" value="FAD-BINDING DOMAIN-CONTAINING PROTEIN"/>
    <property type="match status" value="1"/>
</dbReference>
<dbReference type="Pfam" id="PF13454">
    <property type="entry name" value="NAD_binding_9"/>
    <property type="match status" value="1"/>
</dbReference>
<dbReference type="GeneID" id="73332936"/>
<dbReference type="PANTHER" id="PTHR47178">
    <property type="entry name" value="MONOOXYGENASE, FAD-BINDING"/>
    <property type="match status" value="1"/>
</dbReference>
<feature type="domain" description="FAD-binding" evidence="6">
    <location>
        <begin position="337"/>
        <end position="371"/>
    </location>
</feature>
<keyword evidence="9" id="KW-1185">Reference proteome</keyword>
<keyword evidence="2" id="KW-0285">Flavoprotein</keyword>
<comment type="caution">
    <text evidence="8">The sequence shown here is derived from an EMBL/GenBank/DDBJ whole genome shotgun (WGS) entry which is preliminary data.</text>
</comment>
<keyword evidence="3" id="KW-0274">FAD</keyword>
<keyword evidence="5 8" id="KW-0503">Monooxygenase</keyword>
<evidence type="ECO:0000256" key="1">
    <source>
        <dbReference type="ARBA" id="ARBA00001974"/>
    </source>
</evidence>
<feature type="domain" description="FAD-dependent urate hydroxylase HpyO/Asp monooxygenase CreE-like FAD/NAD(P)-binding" evidence="7">
    <location>
        <begin position="20"/>
        <end position="113"/>
    </location>
</feature>
<reference evidence="8 9" key="1">
    <citation type="submission" date="2022-03" db="EMBL/GenBank/DDBJ databases">
        <title>Genome data of Colletotrichum spp.</title>
        <authorList>
            <person name="Utami Y.D."/>
            <person name="Hiruma K."/>
        </authorList>
    </citation>
    <scope>NUCLEOTIDE SEQUENCE [LARGE SCALE GENOMIC DNA]</scope>
    <source>
        <strain evidence="8 9">MAFF 239500</strain>
    </source>
</reference>
<dbReference type="Proteomes" id="UP001055115">
    <property type="component" value="Unassembled WGS sequence"/>
</dbReference>
<dbReference type="AlphaFoldDB" id="A0AA37PGN0"/>
<evidence type="ECO:0000256" key="5">
    <source>
        <dbReference type="ARBA" id="ARBA00023033"/>
    </source>
</evidence>
<dbReference type="GO" id="GO:0004497">
    <property type="term" value="F:monooxygenase activity"/>
    <property type="evidence" value="ECO:0007669"/>
    <property type="project" value="UniProtKB-KW"/>
</dbReference>
<dbReference type="PRINTS" id="PR00420">
    <property type="entry name" value="RNGMNOXGNASE"/>
</dbReference>
<evidence type="ECO:0000259" key="6">
    <source>
        <dbReference type="Pfam" id="PF01494"/>
    </source>
</evidence>
<name>A0AA37PGN0_9PEZI</name>
<keyword evidence="4" id="KW-0560">Oxidoreductase</keyword>